<dbReference type="InterPro" id="IPR018113">
    <property type="entry name" value="PTrfase_EIIB_Cys"/>
</dbReference>
<keyword evidence="8" id="KW-0418">Kinase</keyword>
<dbReference type="Gene3D" id="3.30.1360.60">
    <property type="entry name" value="Glucose permease domain IIB"/>
    <property type="match status" value="1"/>
</dbReference>
<feature type="active site" description="Phosphocysteine intermediate; for EIIB activity" evidence="11">
    <location>
        <position position="25"/>
    </location>
</feature>
<dbReference type="InterPro" id="IPR036878">
    <property type="entry name" value="Glu_permease_IIB"/>
</dbReference>
<dbReference type="SUPFAM" id="SSF55604">
    <property type="entry name" value="Glucose permease domain IIB"/>
    <property type="match status" value="1"/>
</dbReference>
<dbReference type="GO" id="GO:0090563">
    <property type="term" value="F:protein-phosphocysteine-sugar phosphotransferase activity"/>
    <property type="evidence" value="ECO:0007669"/>
    <property type="project" value="TreeGrafter"/>
</dbReference>
<evidence type="ECO:0000256" key="5">
    <source>
        <dbReference type="ARBA" id="ARBA00022679"/>
    </source>
</evidence>
<evidence type="ECO:0000256" key="4">
    <source>
        <dbReference type="ARBA" id="ARBA00022597"/>
    </source>
</evidence>
<dbReference type="PROSITE" id="PS51098">
    <property type="entry name" value="PTS_EIIB_TYPE_1"/>
    <property type="match status" value="1"/>
</dbReference>
<dbReference type="InterPro" id="IPR050429">
    <property type="entry name" value="PTS_Glucose_EIICBA"/>
</dbReference>
<protein>
    <submittedName>
        <fullName evidence="13">PTS system</fullName>
    </submittedName>
</protein>
<dbReference type="Pfam" id="PF00367">
    <property type="entry name" value="PTS_EIIB"/>
    <property type="match status" value="1"/>
</dbReference>
<evidence type="ECO:0000313" key="14">
    <source>
        <dbReference type="Proteomes" id="UP000019364"/>
    </source>
</evidence>
<dbReference type="NCBIfam" id="TIGR00826">
    <property type="entry name" value="EIIB_glc"/>
    <property type="match status" value="1"/>
</dbReference>
<evidence type="ECO:0000256" key="9">
    <source>
        <dbReference type="ARBA" id="ARBA00022989"/>
    </source>
</evidence>
<dbReference type="GO" id="GO:0016301">
    <property type="term" value="F:kinase activity"/>
    <property type="evidence" value="ECO:0007669"/>
    <property type="project" value="UniProtKB-KW"/>
</dbReference>
<evidence type="ECO:0000256" key="2">
    <source>
        <dbReference type="ARBA" id="ARBA00022448"/>
    </source>
</evidence>
<keyword evidence="6" id="KW-0598">Phosphotransferase system</keyword>
<comment type="caution">
    <text evidence="13">The sequence shown here is derived from an EMBL/GenBank/DDBJ whole genome shotgun (WGS) entry which is preliminary data.</text>
</comment>
<dbReference type="AlphaFoldDB" id="W7YWW5"/>
<dbReference type="PROSITE" id="PS01035">
    <property type="entry name" value="PTS_EIIB_TYPE_1_CYS"/>
    <property type="match status" value="1"/>
</dbReference>
<evidence type="ECO:0000256" key="1">
    <source>
        <dbReference type="ARBA" id="ARBA00004651"/>
    </source>
</evidence>
<dbReference type="RefSeq" id="WP_036646421.1">
    <property type="nucleotide sequence ID" value="NZ_BAVZ01000002.1"/>
</dbReference>
<dbReference type="GO" id="GO:0008982">
    <property type="term" value="F:protein-N(PI)-phosphohistidine-sugar phosphotransferase activity"/>
    <property type="evidence" value="ECO:0007669"/>
    <property type="project" value="InterPro"/>
</dbReference>
<dbReference type="STRING" id="1236976.JCM16418_853"/>
<dbReference type="EMBL" id="BAVZ01000002">
    <property type="protein sequence ID" value="GAF06869.1"/>
    <property type="molecule type" value="Genomic_DNA"/>
</dbReference>
<keyword evidence="7" id="KW-0812">Transmembrane</keyword>
<keyword evidence="9" id="KW-1133">Transmembrane helix</keyword>
<dbReference type="GO" id="GO:0005886">
    <property type="term" value="C:plasma membrane"/>
    <property type="evidence" value="ECO:0007669"/>
    <property type="project" value="UniProtKB-SubCell"/>
</dbReference>
<dbReference type="InterPro" id="IPR001996">
    <property type="entry name" value="PTS_IIB_1"/>
</dbReference>
<evidence type="ECO:0000259" key="12">
    <source>
        <dbReference type="PROSITE" id="PS51098"/>
    </source>
</evidence>
<evidence type="ECO:0000256" key="7">
    <source>
        <dbReference type="ARBA" id="ARBA00022692"/>
    </source>
</evidence>
<keyword evidence="4" id="KW-0762">Sugar transport</keyword>
<evidence type="ECO:0000313" key="13">
    <source>
        <dbReference type="EMBL" id="GAF06869.1"/>
    </source>
</evidence>
<evidence type="ECO:0000256" key="11">
    <source>
        <dbReference type="PROSITE-ProRule" id="PRU00421"/>
    </source>
</evidence>
<dbReference type="PANTHER" id="PTHR30009">
    <property type="entry name" value="CYTOCHROME C-TYPE SYNTHESIS PROTEIN AND PTS TRANSMEMBRANE COMPONENT"/>
    <property type="match status" value="1"/>
</dbReference>
<sequence>MEDELPFHILAALGGKENVTAVDACITRLRVDVIDPNKADQEQLKALGAQEVFELGNHIQAIFGMESEVIMTQLANMLQRDIDHDLLN</sequence>
<keyword evidence="10" id="KW-0472">Membrane</keyword>
<dbReference type="eggNOG" id="COG1264">
    <property type="taxonomic scope" value="Bacteria"/>
</dbReference>
<dbReference type="CDD" id="cd00212">
    <property type="entry name" value="PTS_IIB_glc"/>
    <property type="match status" value="1"/>
</dbReference>
<evidence type="ECO:0000256" key="6">
    <source>
        <dbReference type="ARBA" id="ARBA00022683"/>
    </source>
</evidence>
<keyword evidence="2" id="KW-0813">Transport</keyword>
<dbReference type="Proteomes" id="UP000019364">
    <property type="component" value="Unassembled WGS sequence"/>
</dbReference>
<keyword evidence="14" id="KW-1185">Reference proteome</keyword>
<comment type="subcellular location">
    <subcellularLocation>
        <location evidence="1">Cell membrane</location>
        <topology evidence="1">Multi-pass membrane protein</topology>
    </subcellularLocation>
</comment>
<accession>W7YWW5</accession>
<dbReference type="GO" id="GO:0009401">
    <property type="term" value="P:phosphoenolpyruvate-dependent sugar phosphotransferase system"/>
    <property type="evidence" value="ECO:0007669"/>
    <property type="project" value="UniProtKB-KW"/>
</dbReference>
<dbReference type="FunFam" id="3.30.1360.60:FF:000001">
    <property type="entry name" value="PTS system glucose-specific IIBC component PtsG"/>
    <property type="match status" value="1"/>
</dbReference>
<feature type="domain" description="PTS EIIB type-1" evidence="12">
    <location>
        <begin position="3"/>
        <end position="84"/>
    </location>
</feature>
<dbReference type="PANTHER" id="PTHR30009:SF20">
    <property type="entry name" value="PTS SYSTEM GLUCOSE-SPECIFIC EIICB COMPONENT-RELATED"/>
    <property type="match status" value="1"/>
</dbReference>
<organism evidence="13 14">
    <name type="scientific">Paenibacillus pini JCM 16418</name>
    <dbReference type="NCBI Taxonomy" id="1236976"/>
    <lineage>
        <taxon>Bacteria</taxon>
        <taxon>Bacillati</taxon>
        <taxon>Bacillota</taxon>
        <taxon>Bacilli</taxon>
        <taxon>Bacillales</taxon>
        <taxon>Paenibacillaceae</taxon>
        <taxon>Paenibacillus</taxon>
    </lineage>
</organism>
<gene>
    <name evidence="13" type="ORF">JCM16418_853</name>
</gene>
<evidence type="ECO:0000256" key="10">
    <source>
        <dbReference type="ARBA" id="ARBA00023136"/>
    </source>
</evidence>
<proteinExistence type="predicted"/>
<evidence type="ECO:0000256" key="3">
    <source>
        <dbReference type="ARBA" id="ARBA00022475"/>
    </source>
</evidence>
<keyword evidence="3" id="KW-1003">Cell membrane</keyword>
<keyword evidence="5" id="KW-0808">Transferase</keyword>
<reference evidence="13 14" key="1">
    <citation type="journal article" date="2014" name="Genome Announc.">
        <title>Draft Genome Sequence of Paenibacillus pini JCM 16418T, Isolated from the Rhizosphere of Pine Tree.</title>
        <authorList>
            <person name="Yuki M."/>
            <person name="Oshima K."/>
            <person name="Suda W."/>
            <person name="Oshida Y."/>
            <person name="Kitamura K."/>
            <person name="Iida Y."/>
            <person name="Hattori M."/>
            <person name="Ohkuma M."/>
        </authorList>
    </citation>
    <scope>NUCLEOTIDE SEQUENCE [LARGE SCALE GENOMIC DNA]</scope>
    <source>
        <strain evidence="13 14">JCM 16418</strain>
    </source>
</reference>
<evidence type="ECO:0000256" key="8">
    <source>
        <dbReference type="ARBA" id="ARBA00022777"/>
    </source>
</evidence>
<name>W7YWW5_9BACL</name>